<dbReference type="Pfam" id="PF04238">
    <property type="entry name" value="DUF420"/>
    <property type="match status" value="1"/>
</dbReference>
<reference evidence="2 3" key="1">
    <citation type="submission" date="2018-03" db="EMBL/GenBank/DDBJ databases">
        <title>Bacillus urumqiensis sp. nov., a moderately haloalkaliphilic bacterium isolated from a salt lake.</title>
        <authorList>
            <person name="Zhao B."/>
            <person name="Liao Z."/>
        </authorList>
    </citation>
    <scope>NUCLEOTIDE SEQUENCE [LARGE SCALE GENOMIC DNA]</scope>
    <source>
        <strain evidence="2 3">BZ-SZ-XJ18</strain>
    </source>
</reference>
<accession>A0A2P6ML26</accession>
<organism evidence="2 3">
    <name type="scientific">Alkalicoccus urumqiensis</name>
    <name type="common">Bacillus urumqiensis</name>
    <dbReference type="NCBI Taxonomy" id="1548213"/>
    <lineage>
        <taxon>Bacteria</taxon>
        <taxon>Bacillati</taxon>
        <taxon>Bacillota</taxon>
        <taxon>Bacilli</taxon>
        <taxon>Bacillales</taxon>
        <taxon>Bacillaceae</taxon>
        <taxon>Alkalicoccus</taxon>
    </lineage>
</organism>
<feature type="transmembrane region" description="Helical" evidence="1">
    <location>
        <begin position="157"/>
        <end position="176"/>
    </location>
</feature>
<keyword evidence="1" id="KW-1133">Transmembrane helix</keyword>
<dbReference type="PANTHER" id="PTHR37692:SF1">
    <property type="entry name" value="DUF420 DOMAIN-CONTAINING PROTEIN"/>
    <property type="match status" value="1"/>
</dbReference>
<feature type="transmembrane region" description="Helical" evidence="1">
    <location>
        <begin position="46"/>
        <end position="66"/>
    </location>
</feature>
<comment type="caution">
    <text evidence="2">The sequence shown here is derived from an EMBL/GenBank/DDBJ whole genome shotgun (WGS) entry which is preliminary data.</text>
</comment>
<dbReference type="InterPro" id="IPR007352">
    <property type="entry name" value="DUF420"/>
</dbReference>
<keyword evidence="1" id="KW-0812">Transmembrane</keyword>
<evidence type="ECO:0000313" key="2">
    <source>
        <dbReference type="EMBL" id="PRO66982.1"/>
    </source>
</evidence>
<evidence type="ECO:0000256" key="1">
    <source>
        <dbReference type="SAM" id="Phobius"/>
    </source>
</evidence>
<keyword evidence="3" id="KW-1185">Reference proteome</keyword>
<dbReference type="Proteomes" id="UP000243650">
    <property type="component" value="Unassembled WGS sequence"/>
</dbReference>
<feature type="transmembrane region" description="Helical" evidence="1">
    <location>
        <begin position="12"/>
        <end position="34"/>
    </location>
</feature>
<name>A0A2P6ML26_ALKUR</name>
<dbReference type="EMBL" id="PVNS01000002">
    <property type="protein sequence ID" value="PRO66982.1"/>
    <property type="molecule type" value="Genomic_DNA"/>
</dbReference>
<keyword evidence="1" id="KW-0472">Membrane</keyword>
<proteinExistence type="predicted"/>
<protein>
    <submittedName>
        <fullName evidence="2">DUF420 domain-containing protein</fullName>
    </submittedName>
</protein>
<evidence type="ECO:0000313" key="3">
    <source>
        <dbReference type="Proteomes" id="UP000243650"/>
    </source>
</evidence>
<gene>
    <name evidence="2" type="ORF">C6I21_02865</name>
</gene>
<dbReference type="OrthoDB" id="9811380at2"/>
<feature type="transmembrane region" description="Helical" evidence="1">
    <location>
        <begin position="78"/>
        <end position="99"/>
    </location>
</feature>
<sequence length="178" mass="20594">MWNSIVRHHIRTVVIVTLVVNLLVVALSFIPGYVGELPEWITRLPLFNAVMNSLTFIFLLGALLAIINGNVKIHRRFIYSAFITTTFFLVSYVTFHFMAESTPYGGEGFIAGFYYFILITHIVLAAIIVPLALMSFFTGFKDMRPKHRKWVRWTMPMWLYVSFTGVLVYVMISPYYSF</sequence>
<dbReference type="AlphaFoldDB" id="A0A2P6ML26"/>
<dbReference type="PANTHER" id="PTHR37692">
    <property type="entry name" value="HYPOTHETICAL MEMBRANE SPANNING PROTEIN"/>
    <property type="match status" value="1"/>
</dbReference>
<feature type="transmembrane region" description="Helical" evidence="1">
    <location>
        <begin position="111"/>
        <end position="137"/>
    </location>
</feature>